<dbReference type="Pfam" id="PF03099">
    <property type="entry name" value="BPL_LplA_LipB"/>
    <property type="match status" value="1"/>
</dbReference>
<dbReference type="SUPFAM" id="SSF55681">
    <property type="entry name" value="Class II aaRS and biotin synthetases"/>
    <property type="match status" value="1"/>
</dbReference>
<dbReference type="PANTHER" id="PTHR12835:SF5">
    <property type="entry name" value="BIOTIN--PROTEIN LIGASE"/>
    <property type="match status" value="1"/>
</dbReference>
<reference evidence="8 9" key="1">
    <citation type="submission" date="2017-06" db="EMBL/GenBank/DDBJ databases">
        <title>Herbaspirillum phytohormonus sp. nov., isolated from the root nodule of Robinia pseudoacacia in lead-zinc mine.</title>
        <authorList>
            <person name="Fan M."/>
            <person name="Lin Y."/>
        </authorList>
    </citation>
    <scope>NUCLEOTIDE SEQUENCE [LARGE SCALE GENOMIC DNA]</scope>
    <source>
        <strain evidence="8 9">HZ10</strain>
    </source>
</reference>
<evidence type="ECO:0000313" key="9">
    <source>
        <dbReference type="Proteomes" id="UP000197596"/>
    </source>
</evidence>
<dbReference type="Gene3D" id="3.30.930.10">
    <property type="entry name" value="Bira Bifunctional Protein, Domain 2"/>
    <property type="match status" value="1"/>
</dbReference>
<keyword evidence="1 8" id="KW-0436">Ligase</keyword>
<comment type="catalytic activity">
    <reaction evidence="6">
        <text>biotin + L-lysyl-[protein] + ATP = N(6)-biotinyl-L-lysyl-[protein] + AMP + diphosphate + H(+)</text>
        <dbReference type="Rhea" id="RHEA:11756"/>
        <dbReference type="Rhea" id="RHEA-COMP:9752"/>
        <dbReference type="Rhea" id="RHEA-COMP:10505"/>
        <dbReference type="ChEBI" id="CHEBI:15378"/>
        <dbReference type="ChEBI" id="CHEBI:29969"/>
        <dbReference type="ChEBI" id="CHEBI:30616"/>
        <dbReference type="ChEBI" id="CHEBI:33019"/>
        <dbReference type="ChEBI" id="CHEBI:57586"/>
        <dbReference type="ChEBI" id="CHEBI:83144"/>
        <dbReference type="ChEBI" id="CHEBI:456215"/>
        <dbReference type="EC" id="6.3.4.15"/>
    </reaction>
</comment>
<accession>A0A246WPE5</accession>
<dbReference type="InterPro" id="IPR004408">
    <property type="entry name" value="Biotin_CoA_COase_ligase"/>
</dbReference>
<name>A0A246WPE5_9BURK</name>
<dbReference type="PROSITE" id="PS51733">
    <property type="entry name" value="BPL_LPL_CATALYTIC"/>
    <property type="match status" value="1"/>
</dbReference>
<dbReference type="GO" id="GO:0005737">
    <property type="term" value="C:cytoplasm"/>
    <property type="evidence" value="ECO:0007669"/>
    <property type="project" value="TreeGrafter"/>
</dbReference>
<evidence type="ECO:0000256" key="6">
    <source>
        <dbReference type="ARBA" id="ARBA00047846"/>
    </source>
</evidence>
<dbReference type="GO" id="GO:0005524">
    <property type="term" value="F:ATP binding"/>
    <property type="evidence" value="ECO:0007669"/>
    <property type="project" value="UniProtKB-KW"/>
</dbReference>
<dbReference type="InterPro" id="IPR003142">
    <property type="entry name" value="BPL_C"/>
</dbReference>
<gene>
    <name evidence="8" type="ORF">CEJ42_15395</name>
</gene>
<dbReference type="GO" id="GO:0004077">
    <property type="term" value="F:biotin--[biotin carboxyl-carrier protein] ligase activity"/>
    <property type="evidence" value="ECO:0007669"/>
    <property type="project" value="UniProtKB-EC"/>
</dbReference>
<dbReference type="Gene3D" id="2.30.30.100">
    <property type="match status" value="1"/>
</dbReference>
<organism evidence="8 9">
    <name type="scientific">Herbaspirillum robiniae</name>
    <dbReference type="NCBI Taxonomy" id="2014887"/>
    <lineage>
        <taxon>Bacteria</taxon>
        <taxon>Pseudomonadati</taxon>
        <taxon>Pseudomonadota</taxon>
        <taxon>Betaproteobacteria</taxon>
        <taxon>Burkholderiales</taxon>
        <taxon>Oxalobacteraceae</taxon>
        <taxon>Herbaspirillum</taxon>
    </lineage>
</organism>
<evidence type="ECO:0000256" key="2">
    <source>
        <dbReference type="ARBA" id="ARBA00022741"/>
    </source>
</evidence>
<dbReference type="SUPFAM" id="SSF50037">
    <property type="entry name" value="C-terminal domain of transcriptional repressors"/>
    <property type="match status" value="1"/>
</dbReference>
<dbReference type="EMBL" id="NJGU01000008">
    <property type="protein sequence ID" value="OWY28243.1"/>
    <property type="molecule type" value="Genomic_DNA"/>
</dbReference>
<keyword evidence="2" id="KW-0547">Nucleotide-binding</keyword>
<keyword evidence="3" id="KW-0067">ATP-binding</keyword>
<keyword evidence="4" id="KW-0092">Biotin</keyword>
<dbReference type="AlphaFoldDB" id="A0A246WPE5"/>
<comment type="caution">
    <text evidence="8">The sequence shown here is derived from an EMBL/GenBank/DDBJ whole genome shotgun (WGS) entry which is preliminary data.</text>
</comment>
<evidence type="ECO:0000256" key="3">
    <source>
        <dbReference type="ARBA" id="ARBA00022840"/>
    </source>
</evidence>
<dbReference type="Proteomes" id="UP000197596">
    <property type="component" value="Unassembled WGS sequence"/>
</dbReference>
<dbReference type="EC" id="6.3.4.15" evidence="5"/>
<evidence type="ECO:0000256" key="5">
    <source>
        <dbReference type="ARBA" id="ARBA00024227"/>
    </source>
</evidence>
<sequence>MTSKLPPAASSEPGAGEGHSLLVHAERIATLLAGSDNPNVKRIDVEAVARTGSTNVDLMQRLPSLQRPLLRVADRQTAGRGRAGRPWRTMPESSLTFSLAWRFGRPLHALLGLPLAIGVALAEALEVFGVQAQLKWPNDVLRDGAKLAGILIETAADGGRGDATWAVIGIGLNLAVPPELEAELQRAVGAAPELQKQPRETVLAIITSALADVLVEFERRGFGAFVERWQSFHAYAGQQVRILDNGRVVHEGTAAGVDMMGRFLMDTEAGQVAVLAGDLSLRLQS</sequence>
<evidence type="ECO:0000259" key="7">
    <source>
        <dbReference type="PROSITE" id="PS51733"/>
    </source>
</evidence>
<feature type="domain" description="BPL/LPL catalytic" evidence="7">
    <location>
        <begin position="35"/>
        <end position="218"/>
    </location>
</feature>
<evidence type="ECO:0000313" key="8">
    <source>
        <dbReference type="EMBL" id="OWY28243.1"/>
    </source>
</evidence>
<dbReference type="InterPro" id="IPR008988">
    <property type="entry name" value="Transcriptional_repressor_C"/>
</dbReference>
<dbReference type="CDD" id="cd16442">
    <property type="entry name" value="BPL"/>
    <property type="match status" value="1"/>
</dbReference>
<dbReference type="NCBIfam" id="TIGR00121">
    <property type="entry name" value="birA_ligase"/>
    <property type="match status" value="1"/>
</dbReference>
<evidence type="ECO:0000256" key="1">
    <source>
        <dbReference type="ARBA" id="ARBA00022598"/>
    </source>
</evidence>
<dbReference type="Pfam" id="PF02237">
    <property type="entry name" value="BPL_C"/>
    <property type="match status" value="1"/>
</dbReference>
<dbReference type="PANTHER" id="PTHR12835">
    <property type="entry name" value="BIOTIN PROTEIN LIGASE"/>
    <property type="match status" value="1"/>
</dbReference>
<dbReference type="InterPro" id="IPR004143">
    <property type="entry name" value="BPL_LPL_catalytic"/>
</dbReference>
<dbReference type="InterPro" id="IPR045864">
    <property type="entry name" value="aa-tRNA-synth_II/BPL/LPL"/>
</dbReference>
<evidence type="ECO:0000256" key="4">
    <source>
        <dbReference type="ARBA" id="ARBA00023267"/>
    </source>
</evidence>
<proteinExistence type="predicted"/>
<protein>
    <recommendedName>
        <fullName evidence="5">biotin--[biotin carboxyl-carrier protein] ligase</fullName>
        <ecNumber evidence="5">6.3.4.15</ecNumber>
    </recommendedName>
</protein>